<proteinExistence type="predicted"/>
<evidence type="ECO:0000313" key="4">
    <source>
        <dbReference type="EMBL" id="BBA93465.1"/>
    </source>
</evidence>
<organism evidence="4 5">
    <name type="scientific">Streptococcus ruminantium</name>
    <dbReference type="NCBI Taxonomy" id="1917441"/>
    <lineage>
        <taxon>Bacteria</taxon>
        <taxon>Bacillati</taxon>
        <taxon>Bacillota</taxon>
        <taxon>Bacilli</taxon>
        <taxon>Lactobacillales</taxon>
        <taxon>Streptococcaceae</taxon>
        <taxon>Streptococcus</taxon>
    </lineage>
</organism>
<sequence length="174" mass="19383">MKATDRRKKILSVLKENCHPISASYLAKWLEVSRQVIVGDVALLRAEGESILATPRGYLMQSCLVATEGSYIRKIACQHGPEDVEKELTILLMGGAQVLDVEIEHPIYGLLTGKLNITSLKDRDRFLEALSHHEEALLSHLTNGVHTHTVCFPSVQAYQDILNELREAGILLED</sequence>
<dbReference type="Proteomes" id="UP000269331">
    <property type="component" value="Chromosome"/>
</dbReference>
<accession>A0A2Z5TT26</accession>
<feature type="domain" description="3H" evidence="2">
    <location>
        <begin position="75"/>
        <end position="171"/>
    </location>
</feature>
<dbReference type="InterPro" id="IPR004173">
    <property type="entry name" value="3H_domain"/>
</dbReference>
<dbReference type="AlphaFoldDB" id="A0A2Z5TT26"/>
<dbReference type="PANTHER" id="PTHR40068">
    <property type="entry name" value="TRANSCRIPTION REPRESSOR NIAR-RELATED"/>
    <property type="match status" value="1"/>
</dbReference>
<keyword evidence="1" id="KW-0479">Metal-binding</keyword>
<feature type="binding site" evidence="1">
    <location>
        <position position="79"/>
    </location>
    <ligand>
        <name>Ni(2+)</name>
        <dbReference type="ChEBI" id="CHEBI:49786"/>
    </ligand>
</feature>
<dbReference type="PIRSF" id="PIRSF037847">
    <property type="entry name" value="NiaR"/>
    <property type="match status" value="1"/>
</dbReference>
<dbReference type="Gene3D" id="1.10.10.10">
    <property type="entry name" value="Winged helix-like DNA-binding domain superfamily/Winged helix DNA-binding domain"/>
    <property type="match status" value="1"/>
</dbReference>
<dbReference type="InterPro" id="IPR036388">
    <property type="entry name" value="WH-like_DNA-bd_sf"/>
</dbReference>
<feature type="domain" description="Helix-turn-helix type 11" evidence="3">
    <location>
        <begin position="6"/>
        <end position="58"/>
    </location>
</feature>
<protein>
    <submittedName>
        <fullName evidence="4">DNA-binding protein</fullName>
    </submittedName>
</protein>
<dbReference type="Pfam" id="PF08279">
    <property type="entry name" value="HTH_11"/>
    <property type="match status" value="1"/>
</dbReference>
<reference evidence="4 5" key="1">
    <citation type="journal article" date="2018" name="Genome Biol. Evol.">
        <title>Complete Genome Sequence of Streptococcus ruminantium sp. nov. GUT-187T (=DSM 104980T =JCM 31869T), the Type Strain of S. ruminantium, and Comparison with Genome Sequences of Streptococcus suis Strains.</title>
        <authorList>
            <person name="Tohya M."/>
            <person name="Sekizaki T."/>
            <person name="Miyoshi-Akiyama T."/>
        </authorList>
    </citation>
    <scope>NUCLEOTIDE SEQUENCE [LARGE SCALE GENOMIC DNA]</scope>
    <source>
        <strain evidence="4 5">GUT187T</strain>
    </source>
</reference>
<dbReference type="InterPro" id="IPR036390">
    <property type="entry name" value="WH_DNA-bd_sf"/>
</dbReference>
<dbReference type="PANTHER" id="PTHR40068:SF1">
    <property type="entry name" value="TRANSCRIPTION REPRESSOR NIAR-RELATED"/>
    <property type="match status" value="1"/>
</dbReference>
<evidence type="ECO:0000259" key="2">
    <source>
        <dbReference type="Pfam" id="PF02829"/>
    </source>
</evidence>
<dbReference type="RefSeq" id="WP_120172323.1">
    <property type="nucleotide sequence ID" value="NZ_AP018400.1"/>
</dbReference>
<dbReference type="GeneID" id="52230354"/>
<evidence type="ECO:0000313" key="5">
    <source>
        <dbReference type="Proteomes" id="UP000269331"/>
    </source>
</evidence>
<keyword evidence="1" id="KW-0533">Nickel</keyword>
<keyword evidence="4" id="KW-0238">DNA-binding</keyword>
<dbReference type="InterPro" id="IPR026043">
    <property type="entry name" value="NadR"/>
</dbReference>
<dbReference type="KEGG" id="srq:SR187_9320"/>
<dbReference type="InterPro" id="IPR035922">
    <property type="entry name" value="3H_dom_sf"/>
</dbReference>
<dbReference type="Gene3D" id="3.30.1340.20">
    <property type="entry name" value="3H domain"/>
    <property type="match status" value="1"/>
</dbReference>
<dbReference type="SUPFAM" id="SSF75500">
    <property type="entry name" value="Putative transcriptional regulator TM1602, C-terminal domain"/>
    <property type="match status" value="1"/>
</dbReference>
<feature type="binding site" evidence="1">
    <location>
        <position position="87"/>
    </location>
    <ligand>
        <name>Ni(2+)</name>
        <dbReference type="ChEBI" id="CHEBI:49786"/>
    </ligand>
</feature>
<dbReference type="Pfam" id="PF02829">
    <property type="entry name" value="3H"/>
    <property type="match status" value="1"/>
</dbReference>
<name>A0A2Z5TT26_9STRE</name>
<feature type="binding site" evidence="1">
    <location>
        <position position="148"/>
    </location>
    <ligand>
        <name>Ni(2+)</name>
        <dbReference type="ChEBI" id="CHEBI:49786"/>
    </ligand>
</feature>
<dbReference type="InterPro" id="IPR013196">
    <property type="entry name" value="HTH_11"/>
</dbReference>
<dbReference type="OrthoDB" id="9792661at2"/>
<feature type="binding site" evidence="1">
    <location>
        <position position="146"/>
    </location>
    <ligand>
        <name>Ni(2+)</name>
        <dbReference type="ChEBI" id="CHEBI:49786"/>
    </ligand>
</feature>
<dbReference type="EMBL" id="AP018400">
    <property type="protein sequence ID" value="BBA93465.1"/>
    <property type="molecule type" value="Genomic_DNA"/>
</dbReference>
<evidence type="ECO:0000256" key="1">
    <source>
        <dbReference type="PIRSR" id="PIRSR037847-1"/>
    </source>
</evidence>
<evidence type="ECO:0000259" key="3">
    <source>
        <dbReference type="Pfam" id="PF08279"/>
    </source>
</evidence>
<dbReference type="SUPFAM" id="SSF46785">
    <property type="entry name" value="Winged helix' DNA-binding domain"/>
    <property type="match status" value="1"/>
</dbReference>
<dbReference type="GO" id="GO:0046872">
    <property type="term" value="F:metal ion binding"/>
    <property type="evidence" value="ECO:0007669"/>
    <property type="project" value="UniProtKB-KW"/>
</dbReference>
<dbReference type="GO" id="GO:0003677">
    <property type="term" value="F:DNA binding"/>
    <property type="evidence" value="ECO:0007669"/>
    <property type="project" value="UniProtKB-KW"/>
</dbReference>
<gene>
    <name evidence="4" type="ORF">SR187_9320</name>
</gene>